<organism evidence="3">
    <name type="scientific">marine metagenome</name>
    <dbReference type="NCBI Taxonomy" id="408172"/>
    <lineage>
        <taxon>unclassified sequences</taxon>
        <taxon>metagenomes</taxon>
        <taxon>ecological metagenomes</taxon>
    </lineage>
</organism>
<protein>
    <recommendedName>
        <fullName evidence="4">Dipeptidylpeptidase IV N-terminal domain-containing protein</fullName>
    </recommendedName>
</protein>
<dbReference type="AlphaFoldDB" id="A0A382NAM4"/>
<dbReference type="PANTHER" id="PTHR42776:SF27">
    <property type="entry name" value="DIPEPTIDYL PEPTIDASE FAMILY MEMBER 6"/>
    <property type="match status" value="1"/>
</dbReference>
<reference evidence="3" key="1">
    <citation type="submission" date="2018-05" db="EMBL/GenBank/DDBJ databases">
        <authorList>
            <person name="Lanie J.A."/>
            <person name="Ng W.-L."/>
            <person name="Kazmierczak K.M."/>
            <person name="Andrzejewski T.M."/>
            <person name="Davidsen T.M."/>
            <person name="Wayne K.J."/>
            <person name="Tettelin H."/>
            <person name="Glass J.I."/>
            <person name="Rusch D."/>
            <person name="Podicherti R."/>
            <person name="Tsui H.-C.T."/>
            <person name="Winkler M.E."/>
        </authorList>
    </citation>
    <scope>NUCLEOTIDE SEQUENCE</scope>
</reference>
<keyword evidence="2" id="KW-0720">Serine protease</keyword>
<dbReference type="PANTHER" id="PTHR42776">
    <property type="entry name" value="SERINE PEPTIDASE S9 FAMILY MEMBER"/>
    <property type="match status" value="1"/>
</dbReference>
<feature type="non-terminal residue" evidence="3">
    <location>
        <position position="210"/>
    </location>
</feature>
<dbReference type="SUPFAM" id="SSF69304">
    <property type="entry name" value="Tricorn protease N-terminal domain"/>
    <property type="match status" value="1"/>
</dbReference>
<dbReference type="InterPro" id="IPR011042">
    <property type="entry name" value="6-blade_b-propeller_TolB-like"/>
</dbReference>
<dbReference type="InterPro" id="IPR011659">
    <property type="entry name" value="WD40"/>
</dbReference>
<evidence type="ECO:0000313" key="3">
    <source>
        <dbReference type="EMBL" id="SVC56812.1"/>
    </source>
</evidence>
<dbReference type="Pfam" id="PF07676">
    <property type="entry name" value="PD40"/>
    <property type="match status" value="1"/>
</dbReference>
<proteinExistence type="predicted"/>
<gene>
    <name evidence="3" type="ORF">METZ01_LOCUS309666</name>
</gene>
<dbReference type="Gene3D" id="2.120.10.30">
    <property type="entry name" value="TolB, C-terminal domain"/>
    <property type="match status" value="1"/>
</dbReference>
<keyword evidence="2" id="KW-0645">Protease</keyword>
<evidence type="ECO:0000256" key="1">
    <source>
        <dbReference type="ARBA" id="ARBA00022801"/>
    </source>
</evidence>
<dbReference type="GO" id="GO:0004252">
    <property type="term" value="F:serine-type endopeptidase activity"/>
    <property type="evidence" value="ECO:0007669"/>
    <property type="project" value="TreeGrafter"/>
</dbReference>
<name>A0A382NAM4_9ZZZZ</name>
<dbReference type="EMBL" id="UINC01098357">
    <property type="protein sequence ID" value="SVC56812.1"/>
    <property type="molecule type" value="Genomic_DNA"/>
</dbReference>
<keyword evidence="1" id="KW-0378">Hydrolase</keyword>
<sequence>MLKQINRITCFILISMVSLASSETKRAMTIVDLINVPSLGDPRLSPDGGQLLYTLSEPDWGKNERIRHIWRINSDGSNPIKMTNGENGESSPRWSPNGSLIAFITERGETEKSESDDANNQIFIISNHGGEAEPLTEHETGISNIQWSPDSKFIYFLANDAKSDEDKEREKAKDDVFAFDENYQQRHLWKISVDSKESSRITEGDFSVTN</sequence>
<evidence type="ECO:0000256" key="2">
    <source>
        <dbReference type="ARBA" id="ARBA00022825"/>
    </source>
</evidence>
<evidence type="ECO:0008006" key="4">
    <source>
        <dbReference type="Google" id="ProtNLM"/>
    </source>
</evidence>
<accession>A0A382NAM4</accession>